<evidence type="ECO:0000313" key="1">
    <source>
        <dbReference type="EMBL" id="EHG21754.1"/>
    </source>
</evidence>
<reference evidence="1 2" key="1">
    <citation type="submission" date="2011-08" db="EMBL/GenBank/DDBJ databases">
        <title>The Genome Sequence of Selenomonas infelix ATCC 43532.</title>
        <authorList>
            <consortium name="The Broad Institute Genome Sequencing Platform"/>
            <person name="Earl A."/>
            <person name="Ward D."/>
            <person name="Feldgarden M."/>
            <person name="Gevers D."/>
            <person name="Izard J."/>
            <person name="Blanton J.M."/>
            <person name="Baranova O.V."/>
            <person name="Dewhirst F.E."/>
            <person name="Young S.K."/>
            <person name="Zeng Q."/>
            <person name="Gargeya S."/>
            <person name="Fitzgerald M."/>
            <person name="Haas B."/>
            <person name="Abouelleil A."/>
            <person name="Alvarado L."/>
            <person name="Arachchi H.M."/>
            <person name="Berlin A."/>
            <person name="Brown A."/>
            <person name="Chapman S.B."/>
            <person name="Chen Z."/>
            <person name="Dunbar C."/>
            <person name="Freedman E."/>
            <person name="Gearin G."/>
            <person name="Gellesch M."/>
            <person name="Goldberg J."/>
            <person name="Griggs A."/>
            <person name="Gujja S."/>
            <person name="Heiman D."/>
            <person name="Howarth C."/>
            <person name="Larson L."/>
            <person name="Lui A."/>
            <person name="MacDonald P.J.P."/>
            <person name="Montmayeur A."/>
            <person name="Murphy C."/>
            <person name="Neiman D."/>
            <person name="Pearson M."/>
            <person name="Priest M."/>
            <person name="Roberts A."/>
            <person name="Saif S."/>
            <person name="Shea T."/>
            <person name="Shenoy N."/>
            <person name="Sisk P."/>
            <person name="Stolte C."/>
            <person name="Sykes S."/>
            <person name="Wortman J."/>
            <person name="Nusbaum C."/>
            <person name="Birren B."/>
        </authorList>
    </citation>
    <scope>NUCLEOTIDE SEQUENCE [LARGE SCALE GENOMIC DNA]</scope>
    <source>
        <strain evidence="1 2">ATCC 43532</strain>
    </source>
</reference>
<dbReference type="STRING" id="679201.HMPREF9334_00457"/>
<gene>
    <name evidence="1" type="ORF">HMPREF9334_00457</name>
</gene>
<proteinExistence type="predicted"/>
<dbReference type="OrthoDB" id="9256063at2"/>
<dbReference type="AlphaFoldDB" id="G5GMH6"/>
<keyword evidence="2" id="KW-1185">Reference proteome</keyword>
<sequence length="74" mass="9007">MHIKKILHQYRRDFRALFICENCEHECEMLGYDDAYFHAKVIPDKVCPKCGKTEREIDPNYRPLTTKYPEWMQL</sequence>
<dbReference type="EMBL" id="ACZM01000004">
    <property type="protein sequence ID" value="EHG21754.1"/>
    <property type="molecule type" value="Genomic_DNA"/>
</dbReference>
<dbReference type="PATRIC" id="fig|679201.3.peg.461"/>
<name>G5GMH6_9FIRM</name>
<dbReference type="HOGENOM" id="CLU_2685771_0_0_9"/>
<protein>
    <submittedName>
        <fullName evidence="1">Uncharacterized protein</fullName>
    </submittedName>
</protein>
<accession>G5GMH6</accession>
<dbReference type="Proteomes" id="UP000004129">
    <property type="component" value="Unassembled WGS sequence"/>
</dbReference>
<comment type="caution">
    <text evidence="1">The sequence shown here is derived from an EMBL/GenBank/DDBJ whole genome shotgun (WGS) entry which is preliminary data.</text>
</comment>
<dbReference type="eggNOG" id="ENOG502ZJSF">
    <property type="taxonomic scope" value="Bacteria"/>
</dbReference>
<organism evidence="1 2">
    <name type="scientific">Selenomonas infelix ATCC 43532</name>
    <dbReference type="NCBI Taxonomy" id="679201"/>
    <lineage>
        <taxon>Bacteria</taxon>
        <taxon>Bacillati</taxon>
        <taxon>Bacillota</taxon>
        <taxon>Negativicutes</taxon>
        <taxon>Selenomonadales</taxon>
        <taxon>Selenomonadaceae</taxon>
        <taxon>Selenomonas</taxon>
    </lineage>
</organism>
<evidence type="ECO:0000313" key="2">
    <source>
        <dbReference type="Proteomes" id="UP000004129"/>
    </source>
</evidence>